<proteinExistence type="predicted"/>
<reference evidence="1" key="2">
    <citation type="journal article" date="2015" name="Fish Shellfish Immunol.">
        <title>Early steps in the European eel (Anguilla anguilla)-Vibrio vulnificus interaction in the gills: Role of the RtxA13 toxin.</title>
        <authorList>
            <person name="Callol A."/>
            <person name="Pajuelo D."/>
            <person name="Ebbesson L."/>
            <person name="Teles M."/>
            <person name="MacKenzie S."/>
            <person name="Amaro C."/>
        </authorList>
    </citation>
    <scope>NUCLEOTIDE SEQUENCE</scope>
</reference>
<evidence type="ECO:0000313" key="1">
    <source>
        <dbReference type="EMBL" id="JAH90304.1"/>
    </source>
</evidence>
<dbReference type="EMBL" id="GBXM01018273">
    <property type="protein sequence ID" value="JAH90304.1"/>
    <property type="molecule type" value="Transcribed_RNA"/>
</dbReference>
<protein>
    <submittedName>
        <fullName evidence="1">Uncharacterized protein</fullName>
    </submittedName>
</protein>
<dbReference type="AlphaFoldDB" id="A0A0E9WIU2"/>
<organism evidence="1">
    <name type="scientific">Anguilla anguilla</name>
    <name type="common">European freshwater eel</name>
    <name type="synonym">Muraena anguilla</name>
    <dbReference type="NCBI Taxonomy" id="7936"/>
    <lineage>
        <taxon>Eukaryota</taxon>
        <taxon>Metazoa</taxon>
        <taxon>Chordata</taxon>
        <taxon>Craniata</taxon>
        <taxon>Vertebrata</taxon>
        <taxon>Euteleostomi</taxon>
        <taxon>Actinopterygii</taxon>
        <taxon>Neopterygii</taxon>
        <taxon>Teleostei</taxon>
        <taxon>Anguilliformes</taxon>
        <taxon>Anguillidae</taxon>
        <taxon>Anguilla</taxon>
    </lineage>
</organism>
<sequence>MFLFKGFISKVFPAGTKESPSQVQSAHIVSSAVSTASPVQFSV</sequence>
<reference evidence="1" key="1">
    <citation type="submission" date="2014-11" db="EMBL/GenBank/DDBJ databases">
        <authorList>
            <person name="Amaro Gonzalez C."/>
        </authorList>
    </citation>
    <scope>NUCLEOTIDE SEQUENCE</scope>
</reference>
<name>A0A0E9WIU2_ANGAN</name>
<accession>A0A0E9WIU2</accession>